<proteinExistence type="predicted"/>
<dbReference type="Proteomes" id="UP000324222">
    <property type="component" value="Unassembled WGS sequence"/>
</dbReference>
<gene>
    <name evidence="2" type="ORF">E2C01_000470</name>
</gene>
<evidence type="ECO:0000313" key="3">
    <source>
        <dbReference type="Proteomes" id="UP000324222"/>
    </source>
</evidence>
<dbReference type="EMBL" id="VSRR010000011">
    <property type="protein sequence ID" value="MPC07903.1"/>
    <property type="molecule type" value="Genomic_DNA"/>
</dbReference>
<protein>
    <submittedName>
        <fullName evidence="2">Uncharacterized protein</fullName>
    </submittedName>
</protein>
<sequence>MLPGCGAAPPHHPPLIHGSGRGLLHNTKPLELPVLTHLTQYLGPQRQGSASQSCRRHFLIREASGTRSPVAKRGANICQPLL</sequence>
<accession>A0A5B7CJU5</accession>
<name>A0A5B7CJU5_PORTR</name>
<evidence type="ECO:0000313" key="2">
    <source>
        <dbReference type="EMBL" id="MPC07903.1"/>
    </source>
</evidence>
<keyword evidence="3" id="KW-1185">Reference proteome</keyword>
<comment type="caution">
    <text evidence="2">The sequence shown here is derived from an EMBL/GenBank/DDBJ whole genome shotgun (WGS) entry which is preliminary data.</text>
</comment>
<organism evidence="2 3">
    <name type="scientific">Portunus trituberculatus</name>
    <name type="common">Swimming crab</name>
    <name type="synonym">Neptunus trituberculatus</name>
    <dbReference type="NCBI Taxonomy" id="210409"/>
    <lineage>
        <taxon>Eukaryota</taxon>
        <taxon>Metazoa</taxon>
        <taxon>Ecdysozoa</taxon>
        <taxon>Arthropoda</taxon>
        <taxon>Crustacea</taxon>
        <taxon>Multicrustacea</taxon>
        <taxon>Malacostraca</taxon>
        <taxon>Eumalacostraca</taxon>
        <taxon>Eucarida</taxon>
        <taxon>Decapoda</taxon>
        <taxon>Pleocyemata</taxon>
        <taxon>Brachyura</taxon>
        <taxon>Eubrachyura</taxon>
        <taxon>Portunoidea</taxon>
        <taxon>Portunidae</taxon>
        <taxon>Portuninae</taxon>
        <taxon>Portunus</taxon>
    </lineage>
</organism>
<reference evidence="2 3" key="1">
    <citation type="submission" date="2019-05" db="EMBL/GenBank/DDBJ databases">
        <title>Another draft genome of Portunus trituberculatus and its Hox gene families provides insights of decapod evolution.</title>
        <authorList>
            <person name="Jeong J.-H."/>
            <person name="Song I."/>
            <person name="Kim S."/>
            <person name="Choi T."/>
            <person name="Kim D."/>
            <person name="Ryu S."/>
            <person name="Kim W."/>
        </authorList>
    </citation>
    <scope>NUCLEOTIDE SEQUENCE [LARGE SCALE GENOMIC DNA]</scope>
    <source>
        <tissue evidence="2">Muscle</tissue>
    </source>
</reference>
<feature type="region of interest" description="Disordered" evidence="1">
    <location>
        <begin position="1"/>
        <end position="22"/>
    </location>
</feature>
<evidence type="ECO:0000256" key="1">
    <source>
        <dbReference type="SAM" id="MobiDB-lite"/>
    </source>
</evidence>
<dbReference type="AlphaFoldDB" id="A0A5B7CJU5"/>